<dbReference type="GO" id="GO:0009867">
    <property type="term" value="P:jasmonic acid mediated signaling pathway"/>
    <property type="evidence" value="ECO:0007669"/>
    <property type="project" value="UniProtKB-ARBA"/>
</dbReference>
<dbReference type="SMART" id="SM00512">
    <property type="entry name" value="Skp1"/>
    <property type="match status" value="1"/>
</dbReference>
<dbReference type="PIRSF" id="PIRSF028729">
    <property type="entry name" value="E3_ubiquit_lig_SCF_Skp"/>
    <property type="match status" value="1"/>
</dbReference>
<gene>
    <name evidence="7" type="primary">SKP1B_3</name>
    <name evidence="7" type="ORF">A4A49_57501</name>
</gene>
<comment type="subunit">
    <text evidence="4">Part of a SCF (SKP1-cullin-F-box) protein ligase complex.</text>
</comment>
<comment type="similarity">
    <text evidence="2 4">Belongs to the SKP1 family.</text>
</comment>
<dbReference type="KEGG" id="nau:109226018"/>
<dbReference type="GO" id="GO:0016567">
    <property type="term" value="P:protein ubiquitination"/>
    <property type="evidence" value="ECO:0007669"/>
    <property type="project" value="UniProtKB-UniRule"/>
</dbReference>
<dbReference type="SMR" id="A0A1J6J076"/>
<dbReference type="InterPro" id="IPR036296">
    <property type="entry name" value="SKP1-like_dim_sf"/>
</dbReference>
<evidence type="ECO:0000259" key="5">
    <source>
        <dbReference type="Pfam" id="PF01466"/>
    </source>
</evidence>
<dbReference type="Pfam" id="PF03931">
    <property type="entry name" value="Skp1_POZ"/>
    <property type="match status" value="1"/>
</dbReference>
<dbReference type="OMA" id="REIPWAF"/>
<accession>A0A1J6J076</accession>
<dbReference type="InterPro" id="IPR016897">
    <property type="entry name" value="SKP1"/>
</dbReference>
<proteinExistence type="inferred from homology"/>
<sequence>MASSSSSSTMGEKKMLTLKSGDNEEFYLEESLVLQFDLIKTIVKEERVSIIPLPSIKSKMVVKIIEYLKKHTELTASNKEDFKNFEKEFVNVALEELLDITVAVNYLKINGLLEFCCQAVADRIKDKSVEAVQKIFKFESGFTPKEVTEFKREIPWAFEGDLDDTKN</sequence>
<protein>
    <recommendedName>
        <fullName evidence="4">SKP1-like protein</fullName>
    </recommendedName>
</protein>
<dbReference type="STRING" id="49451.A0A1J6J076"/>
<evidence type="ECO:0000313" key="8">
    <source>
        <dbReference type="Proteomes" id="UP000187609"/>
    </source>
</evidence>
<keyword evidence="8" id="KW-1185">Reference proteome</keyword>
<evidence type="ECO:0000313" key="7">
    <source>
        <dbReference type="EMBL" id="OIT03295.1"/>
    </source>
</evidence>
<dbReference type="UniPathway" id="UPA00143"/>
<dbReference type="PANTHER" id="PTHR11165">
    <property type="entry name" value="SKP1"/>
    <property type="match status" value="1"/>
</dbReference>
<dbReference type="InterPro" id="IPR001232">
    <property type="entry name" value="SKP1-like"/>
</dbReference>
<evidence type="ECO:0000256" key="3">
    <source>
        <dbReference type="ARBA" id="ARBA00022786"/>
    </source>
</evidence>
<comment type="function">
    <text evidence="4">Involved in ubiquitination and subsequent proteasomal degradation of target proteins. Together with CUL1, RBX1 and a F-box protein, it forms a SCF E3 ubiquitin ligase complex. The functional specificity of this complex depends on the type of F-box protein. In the SCF complex, it serves as an adapter that links the F-box protein to CUL1.</text>
</comment>
<comment type="caution">
    <text evidence="7">The sequence shown here is derived from an EMBL/GenBank/DDBJ whole genome shotgun (WGS) entry which is preliminary data.</text>
</comment>
<dbReference type="OrthoDB" id="676908at2759"/>
<evidence type="ECO:0000256" key="2">
    <source>
        <dbReference type="ARBA" id="ARBA00009993"/>
    </source>
</evidence>
<dbReference type="Pfam" id="PF01466">
    <property type="entry name" value="Skp1"/>
    <property type="match status" value="1"/>
</dbReference>
<feature type="domain" description="SKP1 component POZ" evidence="6">
    <location>
        <begin position="14"/>
        <end position="72"/>
    </location>
</feature>
<reference evidence="7" key="1">
    <citation type="submission" date="2016-11" db="EMBL/GenBank/DDBJ databases">
        <title>The genome of Nicotiana attenuata.</title>
        <authorList>
            <person name="Xu S."/>
            <person name="Brockmoeller T."/>
            <person name="Gaquerel E."/>
            <person name="Navarro A."/>
            <person name="Kuhl H."/>
            <person name="Gase K."/>
            <person name="Ling Z."/>
            <person name="Zhou W."/>
            <person name="Kreitzer C."/>
            <person name="Stanke M."/>
            <person name="Tang H."/>
            <person name="Lyons E."/>
            <person name="Pandey P."/>
            <person name="Pandey S.P."/>
            <person name="Timmermann B."/>
            <person name="Baldwin I.T."/>
        </authorList>
    </citation>
    <scope>NUCLEOTIDE SEQUENCE [LARGE SCALE GENOMIC DNA]</scope>
    <source>
        <strain evidence="7">UT</strain>
    </source>
</reference>
<feature type="domain" description="SKP1 component dimerisation" evidence="5">
    <location>
        <begin position="111"/>
        <end position="157"/>
    </location>
</feature>
<evidence type="ECO:0000256" key="4">
    <source>
        <dbReference type="PIRNR" id="PIRNR028729"/>
    </source>
</evidence>
<dbReference type="InterPro" id="IPR011333">
    <property type="entry name" value="SKP1/BTB/POZ_sf"/>
</dbReference>
<evidence type="ECO:0000256" key="1">
    <source>
        <dbReference type="ARBA" id="ARBA00004906"/>
    </source>
</evidence>
<dbReference type="SUPFAM" id="SSF81382">
    <property type="entry name" value="Skp1 dimerisation domain-like"/>
    <property type="match status" value="1"/>
</dbReference>
<dbReference type="SUPFAM" id="SSF54695">
    <property type="entry name" value="POZ domain"/>
    <property type="match status" value="1"/>
</dbReference>
<dbReference type="Proteomes" id="UP000187609">
    <property type="component" value="Unassembled WGS sequence"/>
</dbReference>
<dbReference type="InterPro" id="IPR016072">
    <property type="entry name" value="Skp1_comp_dimer"/>
</dbReference>
<keyword evidence="3 4" id="KW-0833">Ubl conjugation pathway</keyword>
<dbReference type="GO" id="GO:0006511">
    <property type="term" value="P:ubiquitin-dependent protein catabolic process"/>
    <property type="evidence" value="ECO:0007669"/>
    <property type="project" value="InterPro"/>
</dbReference>
<organism evidence="7 8">
    <name type="scientific">Nicotiana attenuata</name>
    <name type="common">Coyote tobacco</name>
    <dbReference type="NCBI Taxonomy" id="49451"/>
    <lineage>
        <taxon>Eukaryota</taxon>
        <taxon>Viridiplantae</taxon>
        <taxon>Streptophyta</taxon>
        <taxon>Embryophyta</taxon>
        <taxon>Tracheophyta</taxon>
        <taxon>Spermatophyta</taxon>
        <taxon>Magnoliopsida</taxon>
        <taxon>eudicotyledons</taxon>
        <taxon>Gunneridae</taxon>
        <taxon>Pentapetalae</taxon>
        <taxon>asterids</taxon>
        <taxon>lamiids</taxon>
        <taxon>Solanales</taxon>
        <taxon>Solanaceae</taxon>
        <taxon>Nicotianoideae</taxon>
        <taxon>Nicotianeae</taxon>
        <taxon>Nicotiana</taxon>
    </lineage>
</organism>
<dbReference type="AlphaFoldDB" id="A0A1J6J076"/>
<dbReference type="EMBL" id="MJEQ01037187">
    <property type="protein sequence ID" value="OIT03295.1"/>
    <property type="molecule type" value="Genomic_DNA"/>
</dbReference>
<comment type="pathway">
    <text evidence="1 4">Protein modification; protein ubiquitination.</text>
</comment>
<name>A0A1J6J076_NICAT</name>
<dbReference type="Gene3D" id="3.30.710.10">
    <property type="entry name" value="Potassium Channel Kv1.1, Chain A"/>
    <property type="match status" value="1"/>
</dbReference>
<evidence type="ECO:0000259" key="6">
    <source>
        <dbReference type="Pfam" id="PF03931"/>
    </source>
</evidence>
<dbReference type="InterPro" id="IPR016073">
    <property type="entry name" value="Skp1_comp_POZ"/>
</dbReference>
<dbReference type="Gramene" id="OIT03295">
    <property type="protein sequence ID" value="OIT03295"/>
    <property type="gene ID" value="A4A49_57501"/>
</dbReference>
<dbReference type="GeneID" id="109226018"/>